<dbReference type="RefSeq" id="WP_163818765.1">
    <property type="nucleotide sequence ID" value="NZ_JAAGOB010000005.1"/>
</dbReference>
<dbReference type="Proteomes" id="UP000469185">
    <property type="component" value="Unassembled WGS sequence"/>
</dbReference>
<dbReference type="SUPFAM" id="SSF160379">
    <property type="entry name" value="SP0830-like"/>
    <property type="match status" value="1"/>
</dbReference>
<dbReference type="Gene3D" id="3.30.70.1280">
    <property type="entry name" value="SP0830-like domains"/>
    <property type="match status" value="1"/>
</dbReference>
<sequence length="180" mass="19368">MPRYVALLRGINVGGNTKVNMAELRSWVTALGYTDVSTYINTGNVVFTVDDEPSALGTDAALAAELEEQIERESGLRIPVLVRSRDEIADAIAANPFPDADPSKLIMAFMRDEPDAATLDQWASVDSGDDEIAATGSVVYLHCPGGLGRSKLGERLLGRRGPLGTTRNLRTVRRLLELAG</sequence>
<gene>
    <name evidence="1" type="ORF">G1H11_11940</name>
</gene>
<keyword evidence="2" id="KW-1185">Reference proteome</keyword>
<dbReference type="Pfam" id="PF08002">
    <property type="entry name" value="DUF1697"/>
    <property type="match status" value="1"/>
</dbReference>
<proteinExistence type="predicted"/>
<organism evidence="1 2">
    <name type="scientific">Phytoactinopolyspora alkaliphila</name>
    <dbReference type="NCBI Taxonomy" id="1783498"/>
    <lineage>
        <taxon>Bacteria</taxon>
        <taxon>Bacillati</taxon>
        <taxon>Actinomycetota</taxon>
        <taxon>Actinomycetes</taxon>
        <taxon>Jiangellales</taxon>
        <taxon>Jiangellaceae</taxon>
        <taxon>Phytoactinopolyspora</taxon>
    </lineage>
</organism>
<reference evidence="1 2" key="1">
    <citation type="submission" date="2020-02" db="EMBL/GenBank/DDBJ databases">
        <authorList>
            <person name="Li X.-J."/>
            <person name="Feng X.-M."/>
        </authorList>
    </citation>
    <scope>NUCLEOTIDE SEQUENCE [LARGE SCALE GENOMIC DNA]</scope>
    <source>
        <strain evidence="1 2">CGMCC 4.7225</strain>
    </source>
</reference>
<dbReference type="PIRSF" id="PIRSF008502">
    <property type="entry name" value="UCP008502"/>
    <property type="match status" value="1"/>
</dbReference>
<evidence type="ECO:0000313" key="2">
    <source>
        <dbReference type="Proteomes" id="UP000469185"/>
    </source>
</evidence>
<protein>
    <submittedName>
        <fullName evidence="1">DUF1697 domain-containing protein</fullName>
    </submittedName>
</protein>
<dbReference type="PANTHER" id="PTHR36439:SF1">
    <property type="entry name" value="DUF1697 DOMAIN-CONTAINING PROTEIN"/>
    <property type="match status" value="1"/>
</dbReference>
<dbReference type="PANTHER" id="PTHR36439">
    <property type="entry name" value="BLL4334 PROTEIN"/>
    <property type="match status" value="1"/>
</dbReference>
<dbReference type="EMBL" id="JAAGOB010000005">
    <property type="protein sequence ID" value="NED96021.1"/>
    <property type="molecule type" value="Genomic_DNA"/>
</dbReference>
<dbReference type="InterPro" id="IPR012545">
    <property type="entry name" value="DUF1697"/>
</dbReference>
<evidence type="ECO:0000313" key="1">
    <source>
        <dbReference type="EMBL" id="NED96021.1"/>
    </source>
</evidence>
<comment type="caution">
    <text evidence="1">The sequence shown here is derived from an EMBL/GenBank/DDBJ whole genome shotgun (WGS) entry which is preliminary data.</text>
</comment>
<name>A0A6N9YLS4_9ACTN</name>
<dbReference type="AlphaFoldDB" id="A0A6N9YLS4"/>
<accession>A0A6N9YLS4</accession>